<evidence type="ECO:0000256" key="2">
    <source>
        <dbReference type="SAM" id="Phobius"/>
    </source>
</evidence>
<feature type="region of interest" description="Disordered" evidence="1">
    <location>
        <begin position="236"/>
        <end position="269"/>
    </location>
</feature>
<dbReference type="OrthoDB" id="3538077at2759"/>
<keyword evidence="2" id="KW-0812">Transmembrane</keyword>
<accession>A0A2J6R0D5</accession>
<reference evidence="3 4" key="1">
    <citation type="submission" date="2016-04" db="EMBL/GenBank/DDBJ databases">
        <title>A degradative enzymes factory behind the ericoid mycorrhizal symbiosis.</title>
        <authorList>
            <consortium name="DOE Joint Genome Institute"/>
            <person name="Martino E."/>
            <person name="Morin E."/>
            <person name="Grelet G."/>
            <person name="Kuo A."/>
            <person name="Kohler A."/>
            <person name="Daghino S."/>
            <person name="Barry K."/>
            <person name="Choi C."/>
            <person name="Cichocki N."/>
            <person name="Clum A."/>
            <person name="Copeland A."/>
            <person name="Hainaut M."/>
            <person name="Haridas S."/>
            <person name="Labutti K."/>
            <person name="Lindquist E."/>
            <person name="Lipzen A."/>
            <person name="Khouja H.-R."/>
            <person name="Murat C."/>
            <person name="Ohm R."/>
            <person name="Olson A."/>
            <person name="Spatafora J."/>
            <person name="Veneault-Fourrey C."/>
            <person name="Henrissat B."/>
            <person name="Grigoriev I."/>
            <person name="Martin F."/>
            <person name="Perotto S."/>
        </authorList>
    </citation>
    <scope>NUCLEOTIDE SEQUENCE [LARGE SCALE GENOMIC DNA]</scope>
    <source>
        <strain evidence="3 4">F</strain>
    </source>
</reference>
<feature type="transmembrane region" description="Helical" evidence="2">
    <location>
        <begin position="169"/>
        <end position="191"/>
    </location>
</feature>
<feature type="compositionally biased region" description="Basic and acidic residues" evidence="1">
    <location>
        <begin position="13"/>
        <end position="24"/>
    </location>
</feature>
<feature type="region of interest" description="Disordered" evidence="1">
    <location>
        <begin position="1"/>
        <end position="24"/>
    </location>
</feature>
<evidence type="ECO:0000313" key="3">
    <source>
        <dbReference type="EMBL" id="PMD31977.1"/>
    </source>
</evidence>
<evidence type="ECO:0000313" key="4">
    <source>
        <dbReference type="Proteomes" id="UP000235786"/>
    </source>
</evidence>
<feature type="transmembrane region" description="Helical" evidence="2">
    <location>
        <begin position="39"/>
        <end position="66"/>
    </location>
</feature>
<dbReference type="EMBL" id="KZ613960">
    <property type="protein sequence ID" value="PMD31977.1"/>
    <property type="molecule type" value="Genomic_DNA"/>
</dbReference>
<keyword evidence="2" id="KW-1133">Transmembrane helix</keyword>
<name>A0A2J6R0D5_HYAVF</name>
<dbReference type="Proteomes" id="UP000235786">
    <property type="component" value="Unassembled WGS sequence"/>
</dbReference>
<evidence type="ECO:0000256" key="1">
    <source>
        <dbReference type="SAM" id="MobiDB-lite"/>
    </source>
</evidence>
<feature type="transmembrane region" description="Helical" evidence="2">
    <location>
        <begin position="99"/>
        <end position="122"/>
    </location>
</feature>
<keyword evidence="2" id="KW-0472">Membrane</keyword>
<proteinExistence type="predicted"/>
<feature type="compositionally biased region" description="Low complexity" evidence="1">
    <location>
        <begin position="236"/>
        <end position="246"/>
    </location>
</feature>
<protein>
    <submittedName>
        <fullName evidence="3">Uncharacterized protein</fullName>
    </submittedName>
</protein>
<gene>
    <name evidence="3" type="ORF">L207DRAFT_518873</name>
</gene>
<organism evidence="3 4">
    <name type="scientific">Hyaloscypha variabilis (strain UAMH 11265 / GT02V1 / F)</name>
    <name type="common">Meliniomyces variabilis</name>
    <dbReference type="NCBI Taxonomy" id="1149755"/>
    <lineage>
        <taxon>Eukaryota</taxon>
        <taxon>Fungi</taxon>
        <taxon>Dikarya</taxon>
        <taxon>Ascomycota</taxon>
        <taxon>Pezizomycotina</taxon>
        <taxon>Leotiomycetes</taxon>
        <taxon>Helotiales</taxon>
        <taxon>Hyaloscyphaceae</taxon>
        <taxon>Hyaloscypha</taxon>
        <taxon>Hyaloscypha variabilis</taxon>
    </lineage>
</organism>
<dbReference type="AlphaFoldDB" id="A0A2J6R0D5"/>
<sequence>MADPSEGTPFLSDNDHRDHHNEPEDDYVKPLPANFHFKLALRILTAVICFLSLGVGIVLIAAIVFVNTGPFEHPYHTKEEARDLAICAFTNFILTAPTILFQVPIIINIGLHIAMSTVMLVFSEQVFRRGWPSEYWCQRWEPRKPPYNQPPKMLNPTWECIKARRDLRVMMGVSAGVGYLIGLLILTLLILRIGALLRSKFWEGRNKQSFPGMPAWNPTGFTVQFTLKVIPYERSTTAPTAGPATTVSKGKAADPGPSSSAEGRLIDTE</sequence>
<keyword evidence="4" id="KW-1185">Reference proteome</keyword>